<organism evidence="1 2">
    <name type="scientific">Alicyclobacillus ferrooxydans</name>
    <dbReference type="NCBI Taxonomy" id="471514"/>
    <lineage>
        <taxon>Bacteria</taxon>
        <taxon>Bacillati</taxon>
        <taxon>Bacillota</taxon>
        <taxon>Bacilli</taxon>
        <taxon>Bacillales</taxon>
        <taxon>Alicyclobacillaceae</taxon>
        <taxon>Alicyclobacillus</taxon>
    </lineage>
</organism>
<proteinExistence type="predicted"/>
<accession>A0A0P9CF23</accession>
<name>A0A0P9CF23_9BACL</name>
<dbReference type="STRING" id="471514.AN477_07155"/>
<dbReference type="EMBL" id="LJCO01000033">
    <property type="protein sequence ID" value="KPV44399.1"/>
    <property type="molecule type" value="Genomic_DNA"/>
</dbReference>
<comment type="caution">
    <text evidence="1">The sequence shown here is derived from an EMBL/GenBank/DDBJ whole genome shotgun (WGS) entry which is preliminary data.</text>
</comment>
<dbReference type="RefSeq" id="WP_054968486.1">
    <property type="nucleotide sequence ID" value="NZ_LJCO01000033.1"/>
</dbReference>
<evidence type="ECO:0000313" key="2">
    <source>
        <dbReference type="Proteomes" id="UP000050482"/>
    </source>
</evidence>
<keyword evidence="2" id="KW-1185">Reference proteome</keyword>
<evidence type="ECO:0000313" key="1">
    <source>
        <dbReference type="EMBL" id="KPV44399.1"/>
    </source>
</evidence>
<dbReference type="AlphaFoldDB" id="A0A0P9CF23"/>
<dbReference type="Proteomes" id="UP000050482">
    <property type="component" value="Unassembled WGS sequence"/>
</dbReference>
<gene>
    <name evidence="1" type="ORF">AN477_07155</name>
</gene>
<protein>
    <submittedName>
        <fullName evidence="1">Uncharacterized protein</fullName>
    </submittedName>
</protein>
<reference evidence="1 2" key="1">
    <citation type="submission" date="2015-09" db="EMBL/GenBank/DDBJ databases">
        <title>Draft genome sequence of Alicyclobacillus ferrooxydans DSM 22381.</title>
        <authorList>
            <person name="Hemp J."/>
        </authorList>
    </citation>
    <scope>NUCLEOTIDE SEQUENCE [LARGE SCALE GENOMIC DNA]</scope>
    <source>
        <strain evidence="1 2">TC-34</strain>
    </source>
</reference>
<dbReference type="PATRIC" id="fig|471514.4.peg.3673"/>
<sequence length="157" mass="17975">MPNVIPFGKPPKQGGSSTITFEILRVDQHVWHQFLEFVLESQFLVLQELSGFESDNLDRCTCYAFITTFSRVGVMLGSGTEGPIRIELEPFEVPVLILGLQHFLSVGRTLVNEEYQAKRYERNCAVYMDKITNASKYFLNEAYYLGELKKYAQTFIG</sequence>